<dbReference type="InterPro" id="IPR036291">
    <property type="entry name" value="NAD(P)-bd_dom_sf"/>
</dbReference>
<protein>
    <recommendedName>
        <fullName evidence="8">NAD-dependent epimerase/dehydratase domain-containing protein</fullName>
    </recommendedName>
</protein>
<dbReference type="GO" id="GO:0016020">
    <property type="term" value="C:membrane"/>
    <property type="evidence" value="ECO:0007669"/>
    <property type="project" value="UniProtKB-SubCell"/>
</dbReference>
<dbReference type="InterPro" id="IPR010291">
    <property type="entry name" value="Ion_channel_UNC-93"/>
</dbReference>
<evidence type="ECO:0000256" key="4">
    <source>
        <dbReference type="ARBA" id="ARBA00022989"/>
    </source>
</evidence>
<keyword evidence="3 7" id="KW-0812">Transmembrane</keyword>
<dbReference type="OrthoDB" id="9992820at2759"/>
<name>A0A814AQY0_ADIRI</name>
<feature type="transmembrane region" description="Helical" evidence="7">
    <location>
        <begin position="486"/>
        <end position="503"/>
    </location>
</feature>
<feature type="region of interest" description="Disordered" evidence="6">
    <location>
        <begin position="121"/>
        <end position="154"/>
    </location>
</feature>
<evidence type="ECO:0000256" key="5">
    <source>
        <dbReference type="ARBA" id="ARBA00023136"/>
    </source>
</evidence>
<sequence>MSSSVFVIGANGYIGLGVALAFRRAGYRVYGLIRNEKLANTLLKNEIEPLVAQAFDDVQQFTDILNTCSIIIDAVGYQPKLSRALLDAAVRIGNNRTQDGKLAHYAPLYIFTSGIMTYGDTSSTGRRPVDEMVKPRPPPPATGRSSGSSTSDVTAMKDREDFENLVLATSSTALKTTVVRPGFVYGGQGGFVADLFYSESEPLVFQGRRDMRWSWIHIDDLGEGYVAIGRAPHVVVDKQIYNLAAPNDNPTYEELRIAMAKAQGRKEKFEYKEAEPGVPTRWDTDSIINPAKAMNELGWRPRHVGFVEEIETYYKSWCKAKLSNYSCRINKMDDFVSTEFTSIYEDEENRRKTSSFIYSIPVHSHSSIPSVDPTIINDATETNIKEKDEVPILSIRQIYKNLAILSIAFVLLFTAYNGIAALQSSLNTKGNVGINSLLVNTIFIAFSSIFLTGIAMDIFGLKWTILIGEITYISYIAVNVRPTPALMYTTATLCGLVSAPLWTSQATYVNCIARYHARHTQKKAELIISLFFGIFFAVFSMSTIWGNAVAYFVLNDSNNPQRVNCGIYFNPLTKNGTEKSSNIDDTKRYILCGIYAGMGVVSVLLLILFLDPIHLTERQPIKQSLKKAIEVLRSLVQWKFLDQLLLVPITIWAMIEHTFLTAQFTRAFITCLVGIRFIGLILIGNGICTALSSYIFGRLVKCIGRIGCISIAAIINYSMIIFMYFWEPKDNQMYILFMVAGLWGVADAVWQSQIIATYIVHHSERDPTVLAKYRLWKAIGSLITYSYASYATIEVTIFILFSFLTISLLITLICCSCSNDSPSTYRNLDTRYTTNSDVVNSSLSIVITESPTKMNETSFTTDVTVTIGNVTLEFNPPSKKNQLPLVLGLSLGLGIPILTILILIVVYRYKKKRHPSPVNAAKRNVF</sequence>
<dbReference type="InterPro" id="IPR051951">
    <property type="entry name" value="UNC-93_regulatory"/>
</dbReference>
<dbReference type="Pfam" id="PF01370">
    <property type="entry name" value="Epimerase"/>
    <property type="match status" value="1"/>
</dbReference>
<keyword evidence="4 7" id="KW-1133">Transmembrane helix</keyword>
<dbReference type="AlphaFoldDB" id="A0A814AQY0"/>
<dbReference type="Proteomes" id="UP000663852">
    <property type="component" value="Unassembled WGS sequence"/>
</dbReference>
<feature type="transmembrane region" description="Helical" evidence="7">
    <location>
        <begin position="402"/>
        <end position="422"/>
    </location>
</feature>
<keyword evidence="5 7" id="KW-0472">Membrane</keyword>
<feature type="transmembrane region" description="Helical" evidence="7">
    <location>
        <begin position="703"/>
        <end position="726"/>
    </location>
</feature>
<evidence type="ECO:0000313" key="9">
    <source>
        <dbReference type="EMBL" id="CAF0916037.1"/>
    </source>
</evidence>
<feature type="transmembrane region" description="Helical" evidence="7">
    <location>
        <begin position="667"/>
        <end position="691"/>
    </location>
</feature>
<evidence type="ECO:0000256" key="3">
    <source>
        <dbReference type="ARBA" id="ARBA00022692"/>
    </source>
</evidence>
<gene>
    <name evidence="9" type="ORF">EDS130_LOCUS10524</name>
</gene>
<evidence type="ECO:0000256" key="2">
    <source>
        <dbReference type="ARBA" id="ARBA00009172"/>
    </source>
</evidence>
<evidence type="ECO:0000313" key="10">
    <source>
        <dbReference type="Proteomes" id="UP000663852"/>
    </source>
</evidence>
<feature type="transmembrane region" description="Helical" evidence="7">
    <location>
        <begin position="463"/>
        <end position="480"/>
    </location>
</feature>
<proteinExistence type="inferred from homology"/>
<feature type="transmembrane region" description="Helical" evidence="7">
    <location>
        <begin position="885"/>
        <end position="907"/>
    </location>
</feature>
<evidence type="ECO:0000259" key="8">
    <source>
        <dbReference type="Pfam" id="PF01370"/>
    </source>
</evidence>
<feature type="transmembrane region" description="Helical" evidence="7">
    <location>
        <begin position="588"/>
        <end position="610"/>
    </location>
</feature>
<dbReference type="SUPFAM" id="SSF51735">
    <property type="entry name" value="NAD(P)-binding Rossmann-fold domains"/>
    <property type="match status" value="1"/>
</dbReference>
<accession>A0A814AQY0</accession>
<evidence type="ECO:0000256" key="6">
    <source>
        <dbReference type="SAM" id="MobiDB-lite"/>
    </source>
</evidence>
<dbReference type="InterPro" id="IPR001509">
    <property type="entry name" value="Epimerase_deHydtase"/>
</dbReference>
<dbReference type="PANTHER" id="PTHR19444:SF13">
    <property type="entry name" value="PROTEIN UNC-93 HOMOLOG A"/>
    <property type="match status" value="1"/>
</dbReference>
<dbReference type="Gene3D" id="3.40.50.720">
    <property type="entry name" value="NAD(P)-binding Rossmann-like Domain"/>
    <property type="match status" value="1"/>
</dbReference>
<comment type="caution">
    <text evidence="9">The sequence shown here is derived from an EMBL/GenBank/DDBJ whole genome shotgun (WGS) entry which is preliminary data.</text>
</comment>
<evidence type="ECO:0000256" key="7">
    <source>
        <dbReference type="SAM" id="Phobius"/>
    </source>
</evidence>
<feature type="transmembrane region" description="Helical" evidence="7">
    <location>
        <begin position="524"/>
        <end position="554"/>
    </location>
</feature>
<dbReference type="Gene3D" id="1.20.1250.20">
    <property type="entry name" value="MFS general substrate transporter like domains"/>
    <property type="match status" value="1"/>
</dbReference>
<feature type="compositionally biased region" description="Polar residues" evidence="6">
    <location>
        <begin position="143"/>
        <end position="153"/>
    </location>
</feature>
<dbReference type="PANTHER" id="PTHR19444">
    <property type="entry name" value="UNC-93 RELATED"/>
    <property type="match status" value="1"/>
</dbReference>
<dbReference type="Pfam" id="PF05978">
    <property type="entry name" value="UNC-93"/>
    <property type="match status" value="1"/>
</dbReference>
<dbReference type="InterPro" id="IPR036259">
    <property type="entry name" value="MFS_trans_sf"/>
</dbReference>
<feature type="transmembrane region" description="Helical" evidence="7">
    <location>
        <begin position="434"/>
        <end position="456"/>
    </location>
</feature>
<comment type="similarity">
    <text evidence="2">Belongs to the unc-93 family.</text>
</comment>
<feature type="transmembrane region" description="Helical" evidence="7">
    <location>
        <begin position="631"/>
        <end position="655"/>
    </location>
</feature>
<evidence type="ECO:0000256" key="1">
    <source>
        <dbReference type="ARBA" id="ARBA00004141"/>
    </source>
</evidence>
<dbReference type="SUPFAM" id="SSF103473">
    <property type="entry name" value="MFS general substrate transporter"/>
    <property type="match status" value="1"/>
</dbReference>
<comment type="subcellular location">
    <subcellularLocation>
        <location evidence="1">Membrane</location>
        <topology evidence="1">Multi-pass membrane protein</topology>
    </subcellularLocation>
</comment>
<feature type="transmembrane region" description="Helical" evidence="7">
    <location>
        <begin position="787"/>
        <end position="813"/>
    </location>
</feature>
<reference evidence="9" key="1">
    <citation type="submission" date="2021-02" db="EMBL/GenBank/DDBJ databases">
        <authorList>
            <person name="Nowell W R."/>
        </authorList>
    </citation>
    <scope>NUCLEOTIDE SEQUENCE</scope>
</reference>
<feature type="transmembrane region" description="Helical" evidence="7">
    <location>
        <begin position="6"/>
        <end position="22"/>
    </location>
</feature>
<organism evidence="9 10">
    <name type="scientific">Adineta ricciae</name>
    <name type="common">Rotifer</name>
    <dbReference type="NCBI Taxonomy" id="249248"/>
    <lineage>
        <taxon>Eukaryota</taxon>
        <taxon>Metazoa</taxon>
        <taxon>Spiralia</taxon>
        <taxon>Gnathifera</taxon>
        <taxon>Rotifera</taxon>
        <taxon>Eurotatoria</taxon>
        <taxon>Bdelloidea</taxon>
        <taxon>Adinetida</taxon>
        <taxon>Adinetidae</taxon>
        <taxon>Adineta</taxon>
    </lineage>
</organism>
<dbReference type="EMBL" id="CAJNOJ010000036">
    <property type="protein sequence ID" value="CAF0916037.1"/>
    <property type="molecule type" value="Genomic_DNA"/>
</dbReference>
<feature type="domain" description="NAD-dependent epimerase/dehydratase" evidence="8">
    <location>
        <begin position="5"/>
        <end position="244"/>
    </location>
</feature>
<feature type="transmembrane region" description="Helical" evidence="7">
    <location>
        <begin position="732"/>
        <end position="750"/>
    </location>
</feature>